<dbReference type="Pfam" id="PF03810">
    <property type="entry name" value="IBN_N"/>
    <property type="match status" value="1"/>
</dbReference>
<dbReference type="InterPro" id="IPR016024">
    <property type="entry name" value="ARM-type_fold"/>
</dbReference>
<feature type="domain" description="Importin N-terminal" evidence="12">
    <location>
        <begin position="20"/>
        <end position="100"/>
    </location>
</feature>
<evidence type="ECO:0000256" key="8">
    <source>
        <dbReference type="ARBA" id="ARBA00023242"/>
    </source>
</evidence>
<dbReference type="InterPro" id="IPR000225">
    <property type="entry name" value="Armadillo"/>
</dbReference>
<evidence type="ECO:0000256" key="2">
    <source>
        <dbReference type="ARBA" id="ARBA00004496"/>
    </source>
</evidence>
<dbReference type="Pfam" id="PF25780">
    <property type="entry name" value="TPR_IPO5"/>
    <property type="match status" value="1"/>
</dbReference>
<dbReference type="PROSITE" id="PS50166">
    <property type="entry name" value="IMPORTIN_B_NT"/>
    <property type="match status" value="1"/>
</dbReference>
<dbReference type="Gene3D" id="1.25.10.10">
    <property type="entry name" value="Leucine-rich Repeat Variant"/>
    <property type="match status" value="1"/>
</dbReference>
<dbReference type="Pfam" id="PF25574">
    <property type="entry name" value="TPR_IMB1"/>
    <property type="match status" value="1"/>
</dbReference>
<dbReference type="InterPro" id="IPR001494">
    <property type="entry name" value="Importin-beta_N"/>
</dbReference>
<keyword evidence="8" id="KW-0539">Nucleus</keyword>
<comment type="subcellular location">
    <subcellularLocation>
        <location evidence="2">Cytoplasm</location>
    </subcellularLocation>
    <subcellularLocation>
        <location evidence="1">Nucleus envelope</location>
    </subcellularLocation>
</comment>
<accession>A0A1Y1VK73</accession>
<evidence type="ECO:0000256" key="4">
    <source>
        <dbReference type="ARBA" id="ARBA00022448"/>
    </source>
</evidence>
<dbReference type="Pfam" id="PF13513">
    <property type="entry name" value="HEAT_EZ"/>
    <property type="match status" value="1"/>
</dbReference>
<dbReference type="InterPro" id="IPR057672">
    <property type="entry name" value="TPR_IPO4/5"/>
</dbReference>
<comment type="similarity">
    <text evidence="3">Belongs to the importin beta family. Importin beta-1 subfamily.</text>
</comment>
<keyword evidence="6" id="KW-0677">Repeat</keyword>
<dbReference type="STRING" id="1754191.A0A1Y1VK73"/>
<dbReference type="SMART" id="SM00185">
    <property type="entry name" value="ARM"/>
    <property type="match status" value="3"/>
</dbReference>
<sequence>MIAEILANTLSPDQAIREEAVRQLETLENENFPTYLQYLCEELANENSPSHIRTVAGISLKNTVSAREIARKEQMVQRWISLNEETKQSVKYFVLNTLNSDDIKAGSTAAQVIAAIAAIDVPRDQWPDLIQILLKNVTESNKSNLKQASLQTIGYTCELINPEILASQSNSILTAVVNGAVKEEPNQEVRLAAIQALTNSLEFTRVNFEQETERNYIMQVVCEATQSENENVKVAAFECLVRIMQLYYEKMEFYMQKALYGLTIIGMKSDDEKVALQAVEFWSTVCDEEIALAVEIEEAQITNSEVPVCHYFAKAAVNDLVPTLLLLLTKKGMDDEDDEWNISMAAATCLSLLATCVEDDIVGPVLPFVESNINNADWVYREAAIMAFGSILEGPNPVNLYPLVNQALPLLVNLMKDDITQVKDTTAWTLGRISDVLPDTLKNEATLHSLVTVVTEGLSDTPRVASNCCWCLMNLAEQLEPEDLEVNITYPLSKYFEGIINALLNASQQEQANTEINFRASIYEAMSTLVSHCSKDCLPVVAKLTEVTLQKLDETIMLQNQIVNIDDRLAHHELQANLCSVLTSCIRRLDKDITVMSDKIMTTLLNIISSASKSSTVLEDAFLAVGALSAVIEGGFSKYIESFVPYLNIALQAHEEYQMCSIAVGLVGDICRALNEGVIPFTDEFMNHLLEDLQSSILHRDVKPAILSCFGDIALAIGSNFVNYLQIVMVVLKQASGMEASPNDYDMIDYVNQLREGILEAYVGIVQGLKSGNSAGEMASYVNDIFAFMHNIHNDVEKTEALIRGILGLIGDFADAFPNGELNPLFNEPWISEIIREGKRMRGSISTKEVAKWANQVNNIIFLYNKLIKLIEFIVNEKLLFIYLLLIDGKEIFTSCFCFLLGKHYF</sequence>
<name>A0A1Y1VK73_9FUNG</name>
<dbReference type="InterPro" id="IPR058584">
    <property type="entry name" value="IMB1_TNPO1-like_TPR"/>
</dbReference>
<feature type="repeat" description="HEAT" evidence="11">
    <location>
        <begin position="407"/>
        <end position="444"/>
    </location>
</feature>
<keyword evidence="5" id="KW-0963">Cytoplasm</keyword>
<dbReference type="GO" id="GO:0031267">
    <property type="term" value="F:small GTPase binding"/>
    <property type="evidence" value="ECO:0007669"/>
    <property type="project" value="InterPro"/>
</dbReference>
<gene>
    <name evidence="13" type="ORF">BCR36DRAFT_366961</name>
</gene>
<evidence type="ECO:0000256" key="11">
    <source>
        <dbReference type="PROSITE-ProRule" id="PRU00103"/>
    </source>
</evidence>
<dbReference type="FunFam" id="1.25.10.10:FF:000027">
    <property type="entry name" value="Importin subunit beta-1"/>
    <property type="match status" value="1"/>
</dbReference>
<keyword evidence="14" id="KW-1185">Reference proteome</keyword>
<evidence type="ECO:0000256" key="10">
    <source>
        <dbReference type="ARBA" id="ARBA00083566"/>
    </source>
</evidence>
<dbReference type="InterPro" id="IPR011989">
    <property type="entry name" value="ARM-like"/>
</dbReference>
<dbReference type="InterPro" id="IPR021133">
    <property type="entry name" value="HEAT_type_2"/>
</dbReference>
<evidence type="ECO:0000256" key="7">
    <source>
        <dbReference type="ARBA" id="ARBA00022927"/>
    </source>
</evidence>
<dbReference type="EMBL" id="MCFH01000005">
    <property type="protein sequence ID" value="ORX57757.1"/>
    <property type="molecule type" value="Genomic_DNA"/>
</dbReference>
<keyword evidence="7" id="KW-0653">Protein transport</keyword>
<dbReference type="PROSITE" id="PS50077">
    <property type="entry name" value="HEAT_REPEAT"/>
    <property type="match status" value="1"/>
</dbReference>
<evidence type="ECO:0000256" key="1">
    <source>
        <dbReference type="ARBA" id="ARBA00004259"/>
    </source>
</evidence>
<dbReference type="AlphaFoldDB" id="A0A1Y1VK73"/>
<dbReference type="OrthoDB" id="10263328at2759"/>
<keyword evidence="4" id="KW-0813">Transport</keyword>
<dbReference type="PANTHER" id="PTHR10527">
    <property type="entry name" value="IMPORTIN BETA"/>
    <property type="match status" value="1"/>
</dbReference>
<evidence type="ECO:0000313" key="14">
    <source>
        <dbReference type="Proteomes" id="UP000193719"/>
    </source>
</evidence>
<comment type="caution">
    <text evidence="13">The sequence shown here is derived from an EMBL/GenBank/DDBJ whole genome shotgun (WGS) entry which is preliminary data.</text>
</comment>
<evidence type="ECO:0000256" key="6">
    <source>
        <dbReference type="ARBA" id="ARBA00022737"/>
    </source>
</evidence>
<dbReference type="GO" id="GO:0005635">
    <property type="term" value="C:nuclear envelope"/>
    <property type="evidence" value="ECO:0007669"/>
    <property type="project" value="UniProtKB-SubCell"/>
</dbReference>
<organism evidence="13 14">
    <name type="scientific">Piromyces finnis</name>
    <dbReference type="NCBI Taxonomy" id="1754191"/>
    <lineage>
        <taxon>Eukaryota</taxon>
        <taxon>Fungi</taxon>
        <taxon>Fungi incertae sedis</taxon>
        <taxon>Chytridiomycota</taxon>
        <taxon>Chytridiomycota incertae sedis</taxon>
        <taxon>Neocallimastigomycetes</taxon>
        <taxon>Neocallimastigales</taxon>
        <taxon>Neocallimastigaceae</taxon>
        <taxon>Piromyces</taxon>
    </lineage>
</organism>
<dbReference type="Proteomes" id="UP000193719">
    <property type="component" value="Unassembled WGS sequence"/>
</dbReference>
<dbReference type="SMART" id="SM00913">
    <property type="entry name" value="IBN_N"/>
    <property type="match status" value="1"/>
</dbReference>
<protein>
    <recommendedName>
        <fullName evidence="9">Importin-95</fullName>
    </recommendedName>
    <alternativeName>
        <fullName evidence="10">Karyopherin-95</fullName>
    </alternativeName>
</protein>
<evidence type="ECO:0000256" key="5">
    <source>
        <dbReference type="ARBA" id="ARBA00022490"/>
    </source>
</evidence>
<evidence type="ECO:0000256" key="3">
    <source>
        <dbReference type="ARBA" id="ARBA00010907"/>
    </source>
</evidence>
<reference evidence="13 14" key="2">
    <citation type="submission" date="2016-08" db="EMBL/GenBank/DDBJ databases">
        <title>Pervasive Adenine N6-methylation of Active Genes in Fungi.</title>
        <authorList>
            <consortium name="DOE Joint Genome Institute"/>
            <person name="Mondo S.J."/>
            <person name="Dannebaum R.O."/>
            <person name="Kuo R.C."/>
            <person name="Labutti K."/>
            <person name="Haridas S."/>
            <person name="Kuo A."/>
            <person name="Salamov A."/>
            <person name="Ahrendt S.R."/>
            <person name="Lipzen A."/>
            <person name="Sullivan W."/>
            <person name="Andreopoulos W.B."/>
            <person name="Clum A."/>
            <person name="Lindquist E."/>
            <person name="Daum C."/>
            <person name="Ramamoorthy G.K."/>
            <person name="Gryganskyi A."/>
            <person name="Culley D."/>
            <person name="Magnuson J.K."/>
            <person name="James T.Y."/>
            <person name="O'Malley M.A."/>
            <person name="Stajich J.E."/>
            <person name="Spatafora J.W."/>
            <person name="Visel A."/>
            <person name="Grigoriev I.V."/>
        </authorList>
    </citation>
    <scope>NUCLEOTIDE SEQUENCE [LARGE SCALE GENOMIC DNA]</scope>
    <source>
        <strain evidence="14">finn</strain>
    </source>
</reference>
<dbReference type="GO" id="GO:0006606">
    <property type="term" value="P:protein import into nucleus"/>
    <property type="evidence" value="ECO:0007669"/>
    <property type="project" value="InterPro"/>
</dbReference>
<dbReference type="GO" id="GO:0005737">
    <property type="term" value="C:cytoplasm"/>
    <property type="evidence" value="ECO:0007669"/>
    <property type="project" value="UniProtKB-SubCell"/>
</dbReference>
<dbReference type="InterPro" id="IPR040122">
    <property type="entry name" value="Importin_beta"/>
</dbReference>
<evidence type="ECO:0000256" key="9">
    <source>
        <dbReference type="ARBA" id="ARBA00079884"/>
    </source>
</evidence>
<evidence type="ECO:0000259" key="12">
    <source>
        <dbReference type="PROSITE" id="PS50166"/>
    </source>
</evidence>
<reference evidence="13 14" key="1">
    <citation type="submission" date="2016-08" db="EMBL/GenBank/DDBJ databases">
        <title>Genomes of anaerobic fungi encode conserved fungal cellulosomes for biomass hydrolysis.</title>
        <authorList>
            <consortium name="DOE Joint Genome Institute"/>
            <person name="Haitjema C.H."/>
            <person name="Gilmore S.P."/>
            <person name="Henske J.K."/>
            <person name="Solomon K.V."/>
            <person name="De Groot R."/>
            <person name="Kuo A."/>
            <person name="Mondo S.J."/>
            <person name="Salamov A.A."/>
            <person name="Labutti K."/>
            <person name="Zhao Z."/>
            <person name="Chiniquy J."/>
            <person name="Barry K."/>
            <person name="Brewer H.M."/>
            <person name="Purvine S.O."/>
            <person name="Wright A.T."/>
            <person name="Boxma B."/>
            <person name="Van Alen T."/>
            <person name="Hackstein J.H."/>
            <person name="Baker S.E."/>
            <person name="Grigoriev I.V."/>
            <person name="O'Malley M.A."/>
        </authorList>
    </citation>
    <scope>NUCLEOTIDE SEQUENCE [LARGE SCALE GENOMIC DNA]</scope>
    <source>
        <strain evidence="14">finn</strain>
    </source>
</reference>
<proteinExistence type="inferred from homology"/>
<evidence type="ECO:0000313" key="13">
    <source>
        <dbReference type="EMBL" id="ORX57757.1"/>
    </source>
</evidence>
<dbReference type="SUPFAM" id="SSF48371">
    <property type="entry name" value="ARM repeat"/>
    <property type="match status" value="1"/>
</dbReference>